<name>A0A137NZJ2_CONC2</name>
<reference evidence="2 3" key="1">
    <citation type="journal article" date="2015" name="Genome Biol. Evol.">
        <title>Phylogenomic analyses indicate that early fungi evolved digesting cell walls of algal ancestors of land plants.</title>
        <authorList>
            <person name="Chang Y."/>
            <person name="Wang S."/>
            <person name="Sekimoto S."/>
            <person name="Aerts A.L."/>
            <person name="Choi C."/>
            <person name="Clum A."/>
            <person name="LaButti K.M."/>
            <person name="Lindquist E.A."/>
            <person name="Yee Ngan C."/>
            <person name="Ohm R.A."/>
            <person name="Salamov A.A."/>
            <person name="Grigoriev I.V."/>
            <person name="Spatafora J.W."/>
            <person name="Berbee M.L."/>
        </authorList>
    </citation>
    <scope>NUCLEOTIDE SEQUENCE [LARGE SCALE GENOMIC DNA]</scope>
    <source>
        <strain evidence="2 3">NRRL 28638</strain>
    </source>
</reference>
<gene>
    <name evidence="2" type="ORF">CONCODRAFT_9857</name>
</gene>
<proteinExistence type="predicted"/>
<keyword evidence="3" id="KW-1185">Reference proteome</keyword>
<dbReference type="EMBL" id="KQ964601">
    <property type="protein sequence ID" value="KXN67999.1"/>
    <property type="molecule type" value="Genomic_DNA"/>
</dbReference>
<evidence type="ECO:0000313" key="3">
    <source>
        <dbReference type="Proteomes" id="UP000070444"/>
    </source>
</evidence>
<keyword evidence="1" id="KW-0472">Membrane</keyword>
<feature type="transmembrane region" description="Helical" evidence="1">
    <location>
        <begin position="175"/>
        <end position="202"/>
    </location>
</feature>
<sequence length="315" mass="35609">MSLSNYELYLQRSSLALPMAIAFLIFGLIGAPITLMLLRSTLKLFKKPTGPHMTICLGILIFDFTTACIFIVMGLSYIIDGEALPLSKWYCNFNDLIYVGGTFLSIWYVGLMSFERGLQIIHGISLSKKVWIIVMLAELLFFLVINIICFAYDNVRLVHLGIYCMAAPEKTFGKVILYSYFILSCASVLVTIYSYIGIAIMLRKRALDLYYSLNIDRETALKRANRTIIKVLVLLLSYLVLNGLETINVVIEIITELNRSPLSDFISNCLLNLNPIFNSILLIQLHDSVKASLVETYPLLSKISYVTEFTERNTA</sequence>
<keyword evidence="1" id="KW-0812">Transmembrane</keyword>
<dbReference type="Gene3D" id="1.20.1070.10">
    <property type="entry name" value="Rhodopsin 7-helix transmembrane proteins"/>
    <property type="match status" value="1"/>
</dbReference>
<keyword evidence="1" id="KW-1133">Transmembrane helix</keyword>
<feature type="transmembrane region" description="Helical" evidence="1">
    <location>
        <begin position="20"/>
        <end position="42"/>
    </location>
</feature>
<dbReference type="OrthoDB" id="10021141at2759"/>
<dbReference type="CDD" id="cd00637">
    <property type="entry name" value="7tm_classA_rhodopsin-like"/>
    <property type="match status" value="1"/>
</dbReference>
<evidence type="ECO:0000256" key="1">
    <source>
        <dbReference type="SAM" id="Phobius"/>
    </source>
</evidence>
<evidence type="ECO:0008006" key="4">
    <source>
        <dbReference type="Google" id="ProtNLM"/>
    </source>
</evidence>
<feature type="transmembrane region" description="Helical" evidence="1">
    <location>
        <begin position="97"/>
        <end position="118"/>
    </location>
</feature>
<accession>A0A137NZJ2</accession>
<feature type="transmembrane region" description="Helical" evidence="1">
    <location>
        <begin position="54"/>
        <end position="77"/>
    </location>
</feature>
<feature type="transmembrane region" description="Helical" evidence="1">
    <location>
        <begin position="130"/>
        <end position="155"/>
    </location>
</feature>
<dbReference type="Proteomes" id="UP000070444">
    <property type="component" value="Unassembled WGS sequence"/>
</dbReference>
<dbReference type="AlphaFoldDB" id="A0A137NZJ2"/>
<feature type="transmembrane region" description="Helical" evidence="1">
    <location>
        <begin position="231"/>
        <end position="251"/>
    </location>
</feature>
<dbReference type="SUPFAM" id="SSF81321">
    <property type="entry name" value="Family A G protein-coupled receptor-like"/>
    <property type="match status" value="1"/>
</dbReference>
<evidence type="ECO:0000313" key="2">
    <source>
        <dbReference type="EMBL" id="KXN67999.1"/>
    </source>
</evidence>
<protein>
    <recommendedName>
        <fullName evidence="4">G-protein coupled receptors family 1 profile domain-containing protein</fullName>
    </recommendedName>
</protein>
<organism evidence="2 3">
    <name type="scientific">Conidiobolus coronatus (strain ATCC 28846 / CBS 209.66 / NRRL 28638)</name>
    <name type="common">Delacroixia coronata</name>
    <dbReference type="NCBI Taxonomy" id="796925"/>
    <lineage>
        <taxon>Eukaryota</taxon>
        <taxon>Fungi</taxon>
        <taxon>Fungi incertae sedis</taxon>
        <taxon>Zoopagomycota</taxon>
        <taxon>Entomophthoromycotina</taxon>
        <taxon>Entomophthoromycetes</taxon>
        <taxon>Entomophthorales</taxon>
        <taxon>Ancylistaceae</taxon>
        <taxon>Conidiobolus</taxon>
    </lineage>
</organism>